<evidence type="ECO:0000256" key="1">
    <source>
        <dbReference type="SAM" id="MobiDB-lite"/>
    </source>
</evidence>
<protein>
    <recommendedName>
        <fullName evidence="3">DUF4774 domain-containing protein</fullName>
    </recommendedName>
</protein>
<feature type="compositionally biased region" description="Basic and acidic residues" evidence="1">
    <location>
        <begin position="88"/>
        <end position="102"/>
    </location>
</feature>
<evidence type="ECO:0000313" key="4">
    <source>
        <dbReference type="EMBL" id="CAH1117927.1"/>
    </source>
</evidence>
<feature type="domain" description="DUF4774" evidence="3">
    <location>
        <begin position="556"/>
        <end position="608"/>
    </location>
</feature>
<name>A0A9P0D9A5_PHACE</name>
<gene>
    <name evidence="4" type="ORF">PHAECO_LOCUS1775</name>
</gene>
<proteinExistence type="predicted"/>
<feature type="signal peptide" evidence="2">
    <location>
        <begin position="1"/>
        <end position="16"/>
    </location>
</feature>
<feature type="compositionally biased region" description="Basic and acidic residues" evidence="1">
    <location>
        <begin position="531"/>
        <end position="542"/>
    </location>
</feature>
<dbReference type="AlphaFoldDB" id="A0A9P0D9A5"/>
<evidence type="ECO:0000256" key="2">
    <source>
        <dbReference type="SAM" id="SignalP"/>
    </source>
</evidence>
<evidence type="ECO:0000313" key="5">
    <source>
        <dbReference type="Proteomes" id="UP001153737"/>
    </source>
</evidence>
<reference evidence="4" key="2">
    <citation type="submission" date="2022-10" db="EMBL/GenBank/DDBJ databases">
        <authorList>
            <consortium name="ENA_rothamsted_submissions"/>
            <consortium name="culmorum"/>
            <person name="King R."/>
        </authorList>
    </citation>
    <scope>NUCLEOTIDE SEQUENCE</scope>
</reference>
<feature type="region of interest" description="Disordered" evidence="1">
    <location>
        <begin position="492"/>
        <end position="542"/>
    </location>
</feature>
<dbReference type="OrthoDB" id="8194084at2759"/>
<dbReference type="InterPro" id="IPR031942">
    <property type="entry name" value="DUF4774"/>
</dbReference>
<feature type="region of interest" description="Disordered" evidence="1">
    <location>
        <begin position="68"/>
        <end position="105"/>
    </location>
</feature>
<keyword evidence="5" id="KW-1185">Reference proteome</keyword>
<evidence type="ECO:0000259" key="3">
    <source>
        <dbReference type="Pfam" id="PF15999"/>
    </source>
</evidence>
<dbReference type="EMBL" id="OU896716">
    <property type="protein sequence ID" value="CAH1117927.1"/>
    <property type="molecule type" value="Genomic_DNA"/>
</dbReference>
<reference evidence="4" key="1">
    <citation type="submission" date="2022-01" db="EMBL/GenBank/DDBJ databases">
        <authorList>
            <person name="King R."/>
        </authorList>
    </citation>
    <scope>NUCLEOTIDE SEQUENCE</scope>
</reference>
<accession>A0A9P0D9A5</accession>
<organism evidence="4 5">
    <name type="scientific">Phaedon cochleariae</name>
    <name type="common">Mustard beetle</name>
    <dbReference type="NCBI Taxonomy" id="80249"/>
    <lineage>
        <taxon>Eukaryota</taxon>
        <taxon>Metazoa</taxon>
        <taxon>Ecdysozoa</taxon>
        <taxon>Arthropoda</taxon>
        <taxon>Hexapoda</taxon>
        <taxon>Insecta</taxon>
        <taxon>Pterygota</taxon>
        <taxon>Neoptera</taxon>
        <taxon>Endopterygota</taxon>
        <taxon>Coleoptera</taxon>
        <taxon>Polyphaga</taxon>
        <taxon>Cucujiformia</taxon>
        <taxon>Chrysomeloidea</taxon>
        <taxon>Chrysomelidae</taxon>
        <taxon>Chrysomelinae</taxon>
        <taxon>Chrysomelini</taxon>
        <taxon>Phaedon</taxon>
    </lineage>
</organism>
<dbReference type="Pfam" id="PF15999">
    <property type="entry name" value="DUF4774"/>
    <property type="match status" value="1"/>
</dbReference>
<feature type="compositionally biased region" description="Polar residues" evidence="1">
    <location>
        <begin position="72"/>
        <end position="87"/>
    </location>
</feature>
<feature type="chain" id="PRO_5040291080" description="DUF4774 domain-containing protein" evidence="2">
    <location>
        <begin position="17"/>
        <end position="652"/>
    </location>
</feature>
<keyword evidence="2" id="KW-0732">Signal</keyword>
<dbReference type="Proteomes" id="UP001153737">
    <property type="component" value="Chromosome 10"/>
</dbReference>
<sequence length="652" mass="72102">MRWFISMIAILSVVNCRPQNAQNTPGTTVELEKQSIVELKANNPDQKSIEANTNAILEKIAAVNKKQGVPKKQSTNNYFQIPSSFSRSQEEPKHRDTPRADFRFPTNPFSNPIFDYLERDKQSDGDEREHQTKYAVTNKRQSQQYPYPVGYEVSSTNHNAEVAEEDLIPGQYVKRKIVHQQSVLVPNPNYFGQPMMPPNYPPNNMIPYPMQTPFLMPGLPIEHPQIGEQNSTGEQTIMSDLERQTIDNIKNIVSNSQLRNPVYPGYYNPYEQQQIGNNPSELQYGFLDPNKEVLGQAPAQNPGYQIYGPFPLPNQEQARQNWNWPGANFFPIYIKDPFLQMYNAVTSMIEYGPNAGMQNPCPLSRPANKNKLKTEALLREGKTADTDSTKISVEVNGDSASPEITINGLNSPDNNGSYLDIENLDIGTGKDNSMKFTVSVKTEERVGKDSSEPRSTWDKVKVTGKSNSLVLNSSRQNGKNQELPKDMRPITIFKNQMPPKPTQTVLSPPIRDPTHQTDEFGDESEEDDKSEELISNDHNKKLFSRDNTGSGVFIHKLKVRKGGVAIAGPGGIATAGSGGTAIVGPNGIAYTQPDSLAIAGSGTKVIAVDPAVNLGELVNSTLGGNRTRLEGLAHSRVGKVVAVGPVVYYNKG</sequence>
<feature type="compositionally biased region" description="Acidic residues" evidence="1">
    <location>
        <begin position="519"/>
        <end position="530"/>
    </location>
</feature>